<name>A0A3N4I2G0_ASCIM</name>
<keyword evidence="11" id="KW-1185">Reference proteome</keyword>
<gene>
    <name evidence="10" type="ORF">BJ508DRAFT_228278</name>
</gene>
<evidence type="ECO:0000256" key="7">
    <source>
        <dbReference type="ARBA" id="ARBA00022927"/>
    </source>
</evidence>
<dbReference type="CDD" id="cd07305">
    <property type="entry name" value="Porin3_Tom40"/>
    <property type="match status" value="1"/>
</dbReference>
<evidence type="ECO:0000313" key="10">
    <source>
        <dbReference type="EMBL" id="RPA78290.1"/>
    </source>
</evidence>
<dbReference type="InterPro" id="IPR023614">
    <property type="entry name" value="Porin_dom_sf"/>
</dbReference>
<dbReference type="EMBL" id="ML119713">
    <property type="protein sequence ID" value="RPA78290.1"/>
    <property type="molecule type" value="Genomic_DNA"/>
</dbReference>
<evidence type="ECO:0000313" key="11">
    <source>
        <dbReference type="Proteomes" id="UP000275078"/>
    </source>
</evidence>
<evidence type="ECO:0000256" key="2">
    <source>
        <dbReference type="ARBA" id="ARBA00010510"/>
    </source>
</evidence>
<dbReference type="Proteomes" id="UP000275078">
    <property type="component" value="Unassembled WGS sequence"/>
</dbReference>
<keyword evidence="6" id="KW-1000">Mitochondrion outer membrane</keyword>
<evidence type="ECO:0000256" key="5">
    <source>
        <dbReference type="ARBA" id="ARBA00022692"/>
    </source>
</evidence>
<keyword evidence="7" id="KW-0653">Protein transport</keyword>
<dbReference type="GO" id="GO:0005741">
    <property type="term" value="C:mitochondrial outer membrane"/>
    <property type="evidence" value="ECO:0007669"/>
    <property type="project" value="UniProtKB-SubCell"/>
</dbReference>
<dbReference type="STRING" id="1160509.A0A3N4I2G0"/>
<dbReference type="InterPro" id="IPR027246">
    <property type="entry name" value="Porin_Euk/Tom40"/>
</dbReference>
<dbReference type="GO" id="GO:0030150">
    <property type="term" value="P:protein import into mitochondrial matrix"/>
    <property type="evidence" value="ECO:0007669"/>
    <property type="project" value="InterPro"/>
</dbReference>
<proteinExistence type="inferred from homology"/>
<dbReference type="InterPro" id="IPR037930">
    <property type="entry name" value="Tom40"/>
</dbReference>
<organism evidence="10 11">
    <name type="scientific">Ascobolus immersus RN42</name>
    <dbReference type="NCBI Taxonomy" id="1160509"/>
    <lineage>
        <taxon>Eukaryota</taxon>
        <taxon>Fungi</taxon>
        <taxon>Dikarya</taxon>
        <taxon>Ascomycota</taxon>
        <taxon>Pezizomycotina</taxon>
        <taxon>Pezizomycetes</taxon>
        <taxon>Pezizales</taxon>
        <taxon>Ascobolaceae</taxon>
        <taxon>Ascobolus</taxon>
    </lineage>
</organism>
<dbReference type="PANTHER" id="PTHR10802">
    <property type="entry name" value="MITOCHONDRIAL IMPORT RECEPTOR SUBUNIT TOM40"/>
    <property type="match status" value="1"/>
</dbReference>
<evidence type="ECO:0000256" key="8">
    <source>
        <dbReference type="ARBA" id="ARBA00023128"/>
    </source>
</evidence>
<evidence type="ECO:0000256" key="3">
    <source>
        <dbReference type="ARBA" id="ARBA00022448"/>
    </source>
</evidence>
<dbReference type="Gene3D" id="2.40.160.10">
    <property type="entry name" value="Porin"/>
    <property type="match status" value="1"/>
</dbReference>
<comment type="similarity">
    <text evidence="2">Belongs to the Tom40 family.</text>
</comment>
<keyword evidence="9" id="KW-0472">Membrane</keyword>
<evidence type="ECO:0008006" key="12">
    <source>
        <dbReference type="Google" id="ProtNLM"/>
    </source>
</evidence>
<evidence type="ECO:0000256" key="6">
    <source>
        <dbReference type="ARBA" id="ARBA00022787"/>
    </source>
</evidence>
<evidence type="ECO:0000256" key="1">
    <source>
        <dbReference type="ARBA" id="ARBA00004374"/>
    </source>
</evidence>
<dbReference type="Pfam" id="PF01459">
    <property type="entry name" value="Porin_3"/>
    <property type="match status" value="1"/>
</dbReference>
<protein>
    <recommendedName>
        <fullName evidence="12">Mitochondrial import receptor subunit TOM40</fullName>
    </recommendedName>
</protein>
<dbReference type="GO" id="GO:0008320">
    <property type="term" value="F:protein transmembrane transporter activity"/>
    <property type="evidence" value="ECO:0007669"/>
    <property type="project" value="InterPro"/>
</dbReference>
<evidence type="ECO:0000256" key="9">
    <source>
        <dbReference type="ARBA" id="ARBA00023136"/>
    </source>
</evidence>
<keyword evidence="8" id="KW-0496">Mitochondrion</keyword>
<accession>A0A3N4I2G0</accession>
<dbReference type="OrthoDB" id="19656at2759"/>
<reference evidence="10 11" key="1">
    <citation type="journal article" date="2018" name="Nat. Ecol. Evol.">
        <title>Pezizomycetes genomes reveal the molecular basis of ectomycorrhizal truffle lifestyle.</title>
        <authorList>
            <person name="Murat C."/>
            <person name="Payen T."/>
            <person name="Noel B."/>
            <person name="Kuo A."/>
            <person name="Morin E."/>
            <person name="Chen J."/>
            <person name="Kohler A."/>
            <person name="Krizsan K."/>
            <person name="Balestrini R."/>
            <person name="Da Silva C."/>
            <person name="Montanini B."/>
            <person name="Hainaut M."/>
            <person name="Levati E."/>
            <person name="Barry K.W."/>
            <person name="Belfiori B."/>
            <person name="Cichocki N."/>
            <person name="Clum A."/>
            <person name="Dockter R.B."/>
            <person name="Fauchery L."/>
            <person name="Guy J."/>
            <person name="Iotti M."/>
            <person name="Le Tacon F."/>
            <person name="Lindquist E.A."/>
            <person name="Lipzen A."/>
            <person name="Malagnac F."/>
            <person name="Mello A."/>
            <person name="Molinier V."/>
            <person name="Miyauchi S."/>
            <person name="Poulain J."/>
            <person name="Riccioni C."/>
            <person name="Rubini A."/>
            <person name="Sitrit Y."/>
            <person name="Splivallo R."/>
            <person name="Traeger S."/>
            <person name="Wang M."/>
            <person name="Zifcakova L."/>
            <person name="Wipf D."/>
            <person name="Zambonelli A."/>
            <person name="Paolocci F."/>
            <person name="Nowrousian M."/>
            <person name="Ottonello S."/>
            <person name="Baldrian P."/>
            <person name="Spatafora J.W."/>
            <person name="Henrissat B."/>
            <person name="Nagy L.G."/>
            <person name="Aury J.M."/>
            <person name="Wincker P."/>
            <person name="Grigoriev I.V."/>
            <person name="Bonfante P."/>
            <person name="Martin F.M."/>
        </authorList>
    </citation>
    <scope>NUCLEOTIDE SEQUENCE [LARGE SCALE GENOMIC DNA]</scope>
    <source>
        <strain evidence="10 11">RN42</strain>
    </source>
</reference>
<evidence type="ECO:0000256" key="4">
    <source>
        <dbReference type="ARBA" id="ARBA00022452"/>
    </source>
</evidence>
<sequence>MVDITEKQTSWLSSIPIPSVISDTLANLSTKRDALGLKNPGTVENISKEVHKDVLITDHAFTGLKADITKSFSIAPLFQVSHSFAMGSQMFPPYTLATMFGNSSSFLHANLDNEGSLSGRCHYRWNPALTTRVKMRISPTQGSVCTIENEYTGRDFTAAVSAMNPSLLEGGFTGVVIGNYLQQVTPRLSLGLEAVYTRQSRAVGPEAGLSYVGRYATPKWVATAHMSAAGSFQATYWRQVADKVAVGVDTQIVLGGPQAQMNAMMGGPPAKDGTTSIGAKYEFRHSIFKTMIDSNGKLSCLVEKRVAPTVNMTFYGDMDHFKLTFAQNQAKLGISVSVDMADEELMEQQERQAMSGEQPTPPPF</sequence>
<keyword evidence="3" id="KW-0813">Transport</keyword>
<keyword evidence="4" id="KW-1134">Transmembrane beta strand</keyword>
<keyword evidence="5" id="KW-0812">Transmembrane</keyword>
<comment type="subcellular location">
    <subcellularLocation>
        <location evidence="1">Mitochondrion outer membrane</location>
        <topology evidence="1">Multi-pass membrane protein</topology>
    </subcellularLocation>
</comment>
<dbReference type="AlphaFoldDB" id="A0A3N4I2G0"/>